<proteinExistence type="predicted"/>
<dbReference type="InterPro" id="IPR000010">
    <property type="entry name" value="Cystatin_dom"/>
</dbReference>
<evidence type="ECO:0000256" key="1">
    <source>
        <dbReference type="ARBA" id="ARBA00022690"/>
    </source>
</evidence>
<name>A0A072TIU2_MEDTR</name>
<evidence type="ECO:0000313" key="6">
    <source>
        <dbReference type="EMBL" id="RHN59969.1"/>
    </source>
</evidence>
<dbReference type="EMBL" id="PSQE01000004">
    <property type="protein sequence ID" value="RHN59969.1"/>
    <property type="molecule type" value="Genomic_DNA"/>
</dbReference>
<reference evidence="5 8" key="2">
    <citation type="journal article" date="2014" name="BMC Genomics">
        <title>An improved genome release (version Mt4.0) for the model legume Medicago truncatula.</title>
        <authorList>
            <person name="Tang H."/>
            <person name="Krishnakumar V."/>
            <person name="Bidwell S."/>
            <person name="Rosen B."/>
            <person name="Chan A."/>
            <person name="Zhou S."/>
            <person name="Gentzbittel L."/>
            <person name="Childs K.L."/>
            <person name="Yandell M."/>
            <person name="Gundlach H."/>
            <person name="Mayer K.F."/>
            <person name="Schwartz D.C."/>
            <person name="Town C.D."/>
        </authorList>
    </citation>
    <scope>GENOME REANNOTATION</scope>
    <source>
        <strain evidence="5">A17</strain>
        <strain evidence="7 8">cv. Jemalong A17</strain>
    </source>
</reference>
<dbReference type="GO" id="GO:0004869">
    <property type="term" value="F:cysteine-type endopeptidase inhibitor activity"/>
    <property type="evidence" value="ECO:0007669"/>
    <property type="project" value="UniProtKB-KW"/>
</dbReference>
<dbReference type="SMART" id="SM00043">
    <property type="entry name" value="CY"/>
    <property type="match status" value="1"/>
</dbReference>
<evidence type="ECO:0000313" key="8">
    <source>
        <dbReference type="Proteomes" id="UP000002051"/>
    </source>
</evidence>
<evidence type="ECO:0000313" key="9">
    <source>
        <dbReference type="Proteomes" id="UP000265566"/>
    </source>
</evidence>
<dbReference type="HOGENOM" id="CLU_113093_5_1_1"/>
<dbReference type="OrthoDB" id="1400170at2759"/>
<dbReference type="Gene3D" id="3.10.450.10">
    <property type="match status" value="1"/>
</dbReference>
<feature type="chain" id="PRO_5014483261" evidence="3">
    <location>
        <begin position="23"/>
        <end position="109"/>
    </location>
</feature>
<reference evidence="6" key="5">
    <citation type="journal article" date="2018" name="Nat. Plants">
        <title>Whole-genome landscape of Medicago truncatula symbiotic genes.</title>
        <authorList>
            <person name="Pecrix Y."/>
            <person name="Gamas P."/>
            <person name="Carrere S."/>
        </authorList>
    </citation>
    <scope>NUCLEOTIDE SEQUENCE</scope>
    <source>
        <tissue evidence="6">Leaves</tissue>
    </source>
</reference>
<keyword evidence="3" id="KW-0732">Signal</keyword>
<evidence type="ECO:0000256" key="3">
    <source>
        <dbReference type="SAM" id="SignalP"/>
    </source>
</evidence>
<dbReference type="EMBL" id="KL402738">
    <property type="protein sequence ID" value="KEH17464.1"/>
    <property type="molecule type" value="Genomic_DNA"/>
</dbReference>
<evidence type="ECO:0000313" key="5">
    <source>
        <dbReference type="EMBL" id="KEH17464.1"/>
    </source>
</evidence>
<dbReference type="PANTHER" id="PTHR47364:SF2">
    <property type="entry name" value="CYSTEINE PROTEINASE INHIBITOR 5"/>
    <property type="match status" value="1"/>
</dbReference>
<protein>
    <submittedName>
        <fullName evidence="5">Cysteine proteinase inhibitor</fullName>
    </submittedName>
    <submittedName>
        <fullName evidence="6">Putative Cystatin domain-containing protein</fullName>
    </submittedName>
</protein>
<dbReference type="EnsemblPlants" id="KEH17464">
    <property type="protein sequence ID" value="KEH17464"/>
    <property type="gene ID" value="MTR_0013s0070"/>
</dbReference>
<accession>A0A072TIU2</accession>
<gene>
    <name evidence="7" type="primary">25479589</name>
    <name evidence="5" type="ORF">MTR_0013s0070</name>
    <name evidence="6" type="ORF">MtrunA17_Chr4g0019971</name>
</gene>
<evidence type="ECO:0000256" key="2">
    <source>
        <dbReference type="ARBA" id="ARBA00022704"/>
    </source>
</evidence>
<evidence type="ECO:0000313" key="7">
    <source>
        <dbReference type="EnsemblPlants" id="KEH17464"/>
    </source>
</evidence>
<feature type="domain" description="Cystatin" evidence="4">
    <location>
        <begin position="19"/>
        <end position="106"/>
    </location>
</feature>
<dbReference type="SUPFAM" id="SSF54403">
    <property type="entry name" value="Cystatin/monellin"/>
    <property type="match status" value="1"/>
</dbReference>
<evidence type="ECO:0000259" key="4">
    <source>
        <dbReference type="SMART" id="SM00043"/>
    </source>
</evidence>
<dbReference type="Proteomes" id="UP000002051">
    <property type="component" value="Unassembled WGS sequence"/>
</dbReference>
<dbReference type="AlphaFoldDB" id="A0A072TIU2"/>
<dbReference type="CDD" id="cd00042">
    <property type="entry name" value="CY"/>
    <property type="match status" value="1"/>
</dbReference>
<dbReference type="Proteomes" id="UP000265566">
    <property type="component" value="Chromosome 4"/>
</dbReference>
<dbReference type="PANTHER" id="PTHR47364">
    <property type="entry name" value="CYSTEINE PROTEINASE INHIBITOR 5"/>
    <property type="match status" value="1"/>
</dbReference>
<sequence length="109" mass="11839">MRFQSLVLILVVLFASAATNQADFVDVNDPHVIEVATFAVTEYNNQHTEAKLVFEKVISGVSNVVDDGTRYSLTLSANNGSSSNNYDTIVLEKSSKNFSLIAFAPISHA</sequence>
<dbReference type="InterPro" id="IPR046350">
    <property type="entry name" value="Cystatin_sf"/>
</dbReference>
<keyword evidence="2" id="KW-0789">Thiol protease inhibitor</keyword>
<dbReference type="Gramene" id="rna22144">
    <property type="protein sequence ID" value="RHN59969.1"/>
    <property type="gene ID" value="gene22144"/>
</dbReference>
<keyword evidence="1" id="KW-0646">Protease inhibitor</keyword>
<dbReference type="Pfam" id="PF16845">
    <property type="entry name" value="SQAPI"/>
    <property type="match status" value="1"/>
</dbReference>
<feature type="signal peptide" evidence="3">
    <location>
        <begin position="1"/>
        <end position="22"/>
    </location>
</feature>
<dbReference type="KEGG" id="mtr:25479589"/>
<reference evidence="5 8" key="1">
    <citation type="journal article" date="2011" name="Nature">
        <title>The Medicago genome provides insight into the evolution of rhizobial symbioses.</title>
        <authorList>
            <person name="Young N.D."/>
            <person name="Debelle F."/>
            <person name="Oldroyd G.E."/>
            <person name="Geurts R."/>
            <person name="Cannon S.B."/>
            <person name="Udvardi M.K."/>
            <person name="Benedito V.A."/>
            <person name="Mayer K.F."/>
            <person name="Gouzy J."/>
            <person name="Schoof H."/>
            <person name="Van de Peer Y."/>
            <person name="Proost S."/>
            <person name="Cook D.R."/>
            <person name="Meyers B.C."/>
            <person name="Spannagl M."/>
            <person name="Cheung F."/>
            <person name="De Mita S."/>
            <person name="Krishnakumar V."/>
            <person name="Gundlach H."/>
            <person name="Zhou S."/>
            <person name="Mudge J."/>
            <person name="Bharti A.K."/>
            <person name="Murray J.D."/>
            <person name="Naoumkina M.A."/>
            <person name="Rosen B."/>
            <person name="Silverstein K.A."/>
            <person name="Tang H."/>
            <person name="Rombauts S."/>
            <person name="Zhao P.X."/>
            <person name="Zhou P."/>
            <person name="Barbe V."/>
            <person name="Bardou P."/>
            <person name="Bechner M."/>
            <person name="Bellec A."/>
            <person name="Berger A."/>
            <person name="Berges H."/>
            <person name="Bidwell S."/>
            <person name="Bisseling T."/>
            <person name="Choisne N."/>
            <person name="Couloux A."/>
            <person name="Denny R."/>
            <person name="Deshpande S."/>
            <person name="Dai X."/>
            <person name="Doyle J.J."/>
            <person name="Dudez A.M."/>
            <person name="Farmer A.D."/>
            <person name="Fouteau S."/>
            <person name="Franken C."/>
            <person name="Gibelin C."/>
            <person name="Gish J."/>
            <person name="Goldstein S."/>
            <person name="Gonzalez A.J."/>
            <person name="Green P.J."/>
            <person name="Hallab A."/>
            <person name="Hartog M."/>
            <person name="Hua A."/>
            <person name="Humphray S.J."/>
            <person name="Jeong D.H."/>
            <person name="Jing Y."/>
            <person name="Jocker A."/>
            <person name="Kenton S.M."/>
            <person name="Kim D.J."/>
            <person name="Klee K."/>
            <person name="Lai H."/>
            <person name="Lang C."/>
            <person name="Lin S."/>
            <person name="Macmil S.L."/>
            <person name="Magdelenat G."/>
            <person name="Matthews L."/>
            <person name="McCorrison J."/>
            <person name="Monaghan E.L."/>
            <person name="Mun J.H."/>
            <person name="Najar F.Z."/>
            <person name="Nicholson C."/>
            <person name="Noirot C."/>
            <person name="O'Bleness M."/>
            <person name="Paule C.R."/>
            <person name="Poulain J."/>
            <person name="Prion F."/>
            <person name="Qin B."/>
            <person name="Qu C."/>
            <person name="Retzel E.F."/>
            <person name="Riddle C."/>
            <person name="Sallet E."/>
            <person name="Samain S."/>
            <person name="Samson N."/>
            <person name="Sanders I."/>
            <person name="Saurat O."/>
            <person name="Scarpelli C."/>
            <person name="Schiex T."/>
            <person name="Segurens B."/>
            <person name="Severin A.J."/>
            <person name="Sherrier D.J."/>
            <person name="Shi R."/>
            <person name="Sims S."/>
            <person name="Singer S.R."/>
            <person name="Sinharoy S."/>
            <person name="Sterck L."/>
            <person name="Viollet A."/>
            <person name="Wang B.B."/>
            <person name="Wang K."/>
            <person name="Wang M."/>
            <person name="Wang X."/>
            <person name="Warfsmann J."/>
            <person name="Weissenbach J."/>
            <person name="White D.D."/>
            <person name="White J.D."/>
            <person name="Wiley G.B."/>
            <person name="Wincker P."/>
            <person name="Xing Y."/>
            <person name="Yang L."/>
            <person name="Yao Z."/>
            <person name="Ying F."/>
            <person name="Zhai J."/>
            <person name="Zhou L."/>
            <person name="Zuber A."/>
            <person name="Denarie J."/>
            <person name="Dixon R.A."/>
            <person name="May G.D."/>
            <person name="Schwartz D.C."/>
            <person name="Rogers J."/>
            <person name="Quetier F."/>
            <person name="Town C.D."/>
            <person name="Roe B.A."/>
        </authorList>
    </citation>
    <scope>NUCLEOTIDE SEQUENCE [LARGE SCALE GENOMIC DNA]</scope>
    <source>
        <strain evidence="5">A17</strain>
        <strain evidence="7 8">cv. Jemalong A17</strain>
    </source>
</reference>
<organism evidence="5 8">
    <name type="scientific">Medicago truncatula</name>
    <name type="common">Barrel medic</name>
    <name type="synonym">Medicago tribuloides</name>
    <dbReference type="NCBI Taxonomy" id="3880"/>
    <lineage>
        <taxon>Eukaryota</taxon>
        <taxon>Viridiplantae</taxon>
        <taxon>Streptophyta</taxon>
        <taxon>Embryophyta</taxon>
        <taxon>Tracheophyta</taxon>
        <taxon>Spermatophyta</taxon>
        <taxon>Magnoliopsida</taxon>
        <taxon>eudicotyledons</taxon>
        <taxon>Gunneridae</taxon>
        <taxon>Pentapetalae</taxon>
        <taxon>rosids</taxon>
        <taxon>fabids</taxon>
        <taxon>Fabales</taxon>
        <taxon>Fabaceae</taxon>
        <taxon>Papilionoideae</taxon>
        <taxon>50 kb inversion clade</taxon>
        <taxon>NPAAA clade</taxon>
        <taxon>Hologalegina</taxon>
        <taxon>IRL clade</taxon>
        <taxon>Trifolieae</taxon>
        <taxon>Medicago</taxon>
    </lineage>
</organism>
<reference evidence="9" key="4">
    <citation type="journal article" date="2018" name="Nat. Plants">
        <title>Whole-genome landscape of Medicago truncatula symbiotic genes.</title>
        <authorList>
            <person name="Pecrix Y."/>
            <person name="Staton S.E."/>
            <person name="Sallet E."/>
            <person name="Lelandais-Briere C."/>
            <person name="Moreau S."/>
            <person name="Carrere S."/>
            <person name="Blein T."/>
            <person name="Jardinaud M.F."/>
            <person name="Latrasse D."/>
            <person name="Zouine M."/>
            <person name="Zahm M."/>
            <person name="Kreplak J."/>
            <person name="Mayjonade B."/>
            <person name="Satge C."/>
            <person name="Perez M."/>
            <person name="Cauet S."/>
            <person name="Marande W."/>
            <person name="Chantry-Darmon C."/>
            <person name="Lopez-Roques C."/>
            <person name="Bouchez O."/>
            <person name="Berard A."/>
            <person name="Debelle F."/>
            <person name="Munos S."/>
            <person name="Bendahmane A."/>
            <person name="Berges H."/>
            <person name="Niebel A."/>
            <person name="Buitink J."/>
            <person name="Frugier F."/>
            <person name="Benhamed M."/>
            <person name="Crespi M."/>
            <person name="Gouzy J."/>
            <person name="Gamas P."/>
        </authorList>
    </citation>
    <scope>NUCLEOTIDE SEQUENCE [LARGE SCALE GENOMIC DNA]</scope>
    <source>
        <strain evidence="9">cv. Jemalong A17</strain>
    </source>
</reference>
<keyword evidence="8" id="KW-1185">Reference proteome</keyword>
<dbReference type="STRING" id="3880.A0A072TIU2"/>
<reference evidence="7" key="3">
    <citation type="submission" date="2015-06" db="UniProtKB">
        <authorList>
            <consortium name="EnsemblPlants"/>
        </authorList>
    </citation>
    <scope>IDENTIFICATION</scope>
    <source>
        <strain evidence="7">cv. Jemalong A17</strain>
    </source>
</reference>